<dbReference type="GO" id="GO:0009307">
    <property type="term" value="P:DNA restriction-modification system"/>
    <property type="evidence" value="ECO:0007669"/>
    <property type="project" value="UniProtKB-KW"/>
</dbReference>
<evidence type="ECO:0000256" key="3">
    <source>
        <dbReference type="ARBA" id="ARBA00023125"/>
    </source>
</evidence>
<evidence type="ECO:0000313" key="6">
    <source>
        <dbReference type="EMBL" id="MST99440.1"/>
    </source>
</evidence>
<dbReference type="PANTHER" id="PTHR30408">
    <property type="entry name" value="TYPE-1 RESTRICTION ENZYME ECOKI SPECIFICITY PROTEIN"/>
    <property type="match status" value="1"/>
</dbReference>
<dbReference type="Gene3D" id="1.10.287.1120">
    <property type="entry name" value="Bipartite methylase S protein"/>
    <property type="match status" value="1"/>
</dbReference>
<evidence type="ECO:0000259" key="5">
    <source>
        <dbReference type="Pfam" id="PF01420"/>
    </source>
</evidence>
<protein>
    <recommendedName>
        <fullName evidence="5">Type I restriction modification DNA specificity domain-containing protein</fullName>
    </recommendedName>
</protein>
<dbReference type="Pfam" id="PF01420">
    <property type="entry name" value="Methylase_S"/>
    <property type="match status" value="1"/>
</dbReference>
<keyword evidence="3" id="KW-0238">DNA-binding</keyword>
<evidence type="ECO:0000313" key="7">
    <source>
        <dbReference type="Proteomes" id="UP000435649"/>
    </source>
</evidence>
<dbReference type="InterPro" id="IPR000055">
    <property type="entry name" value="Restrct_endonuc_typeI_TRD"/>
</dbReference>
<dbReference type="GO" id="GO:0003677">
    <property type="term" value="F:DNA binding"/>
    <property type="evidence" value="ECO:0007669"/>
    <property type="project" value="UniProtKB-KW"/>
</dbReference>
<dbReference type="CDD" id="cd17288">
    <property type="entry name" value="RMtype1_S_LlaAI06ORF1089P_TRD1-CR1_like"/>
    <property type="match status" value="1"/>
</dbReference>
<sequence length="229" mass="25485">MKIVIVTIFMALCLFPAYGNHNLEEQAKAIFKSWFVDFDPFQNGAFVDSELGQIPAGWNVGTLKDMLEIRYGKDHKKLADGAIPVYGSGGLMRYAEKALFSGESVLIPRKGTLNNVMRVIGDFWTVDTMFYSVPKKAGAAKYTYHILSALDLASMNSGSAVPSMTTDILNAIKIVLPAENVLKEFDRLTSFFWETIETNKMESQRLAQLRDALLPKLMAGEIDVSEVEI</sequence>
<organism evidence="6 7">
    <name type="scientific">Victivallis lenta</name>
    <dbReference type="NCBI Taxonomy" id="2606640"/>
    <lineage>
        <taxon>Bacteria</taxon>
        <taxon>Pseudomonadati</taxon>
        <taxon>Lentisphaerota</taxon>
        <taxon>Lentisphaeria</taxon>
        <taxon>Victivallales</taxon>
        <taxon>Victivallaceae</taxon>
        <taxon>Victivallis</taxon>
    </lineage>
</organism>
<comment type="similarity">
    <text evidence="1">Belongs to the type-I restriction system S methylase family.</text>
</comment>
<name>A0A844G6C4_9BACT</name>
<dbReference type="AlphaFoldDB" id="A0A844G6C4"/>
<comment type="caution">
    <text evidence="6">The sequence shown here is derived from an EMBL/GenBank/DDBJ whole genome shotgun (WGS) entry which is preliminary data.</text>
</comment>
<evidence type="ECO:0000256" key="4">
    <source>
        <dbReference type="SAM" id="SignalP"/>
    </source>
</evidence>
<dbReference type="InterPro" id="IPR044946">
    <property type="entry name" value="Restrct_endonuc_typeI_TRD_sf"/>
</dbReference>
<gene>
    <name evidence="6" type="ORF">FYJ85_20650</name>
</gene>
<feature type="signal peptide" evidence="4">
    <location>
        <begin position="1"/>
        <end position="19"/>
    </location>
</feature>
<dbReference type="InterPro" id="IPR052021">
    <property type="entry name" value="Type-I_RS_S_subunit"/>
</dbReference>
<feature type="chain" id="PRO_5033060959" description="Type I restriction modification DNA specificity domain-containing protein" evidence="4">
    <location>
        <begin position="20"/>
        <end position="229"/>
    </location>
</feature>
<keyword evidence="7" id="KW-1185">Reference proteome</keyword>
<reference evidence="6 7" key="1">
    <citation type="submission" date="2019-08" db="EMBL/GenBank/DDBJ databases">
        <title>In-depth cultivation of the pig gut microbiome towards novel bacterial diversity and tailored functional studies.</title>
        <authorList>
            <person name="Wylensek D."/>
            <person name="Hitch T.C.A."/>
            <person name="Clavel T."/>
        </authorList>
    </citation>
    <scope>NUCLEOTIDE SEQUENCE [LARGE SCALE GENOMIC DNA]</scope>
    <source>
        <strain evidence="6 7">BBE-744-WT-12</strain>
    </source>
</reference>
<evidence type="ECO:0000256" key="2">
    <source>
        <dbReference type="ARBA" id="ARBA00022747"/>
    </source>
</evidence>
<dbReference type="SUPFAM" id="SSF116734">
    <property type="entry name" value="DNA methylase specificity domain"/>
    <property type="match status" value="1"/>
</dbReference>
<evidence type="ECO:0000256" key="1">
    <source>
        <dbReference type="ARBA" id="ARBA00010923"/>
    </source>
</evidence>
<keyword evidence="2" id="KW-0680">Restriction system</keyword>
<proteinExistence type="inferred from homology"/>
<dbReference type="EMBL" id="VUNS01000036">
    <property type="protein sequence ID" value="MST99440.1"/>
    <property type="molecule type" value="Genomic_DNA"/>
</dbReference>
<dbReference type="Gene3D" id="3.90.220.20">
    <property type="entry name" value="DNA methylase specificity domains"/>
    <property type="match status" value="1"/>
</dbReference>
<accession>A0A844G6C4</accession>
<dbReference type="PANTHER" id="PTHR30408:SF13">
    <property type="entry name" value="TYPE I RESTRICTION ENZYME HINDI SPECIFICITY SUBUNIT"/>
    <property type="match status" value="1"/>
</dbReference>
<keyword evidence="4" id="KW-0732">Signal</keyword>
<dbReference type="RefSeq" id="WP_154420632.1">
    <property type="nucleotide sequence ID" value="NZ_VUNS01000036.1"/>
</dbReference>
<dbReference type="Proteomes" id="UP000435649">
    <property type="component" value="Unassembled WGS sequence"/>
</dbReference>
<feature type="domain" description="Type I restriction modification DNA specificity" evidence="5">
    <location>
        <begin position="55"/>
        <end position="205"/>
    </location>
</feature>